<feature type="transmembrane region" description="Helical" evidence="2">
    <location>
        <begin position="97"/>
        <end position="120"/>
    </location>
</feature>
<dbReference type="AlphaFoldDB" id="A0ABD1H4L6"/>
<organism evidence="4 5">
    <name type="scientific">Salvia divinorum</name>
    <name type="common">Maria pastora</name>
    <name type="synonym">Diviner's sage</name>
    <dbReference type="NCBI Taxonomy" id="28513"/>
    <lineage>
        <taxon>Eukaryota</taxon>
        <taxon>Viridiplantae</taxon>
        <taxon>Streptophyta</taxon>
        <taxon>Embryophyta</taxon>
        <taxon>Tracheophyta</taxon>
        <taxon>Spermatophyta</taxon>
        <taxon>Magnoliopsida</taxon>
        <taxon>eudicotyledons</taxon>
        <taxon>Gunneridae</taxon>
        <taxon>Pentapetalae</taxon>
        <taxon>asterids</taxon>
        <taxon>lamiids</taxon>
        <taxon>Lamiales</taxon>
        <taxon>Lamiaceae</taxon>
        <taxon>Nepetoideae</taxon>
        <taxon>Mentheae</taxon>
        <taxon>Salviinae</taxon>
        <taxon>Salvia</taxon>
        <taxon>Salvia subgen. Calosphace</taxon>
    </lineage>
</organism>
<keyword evidence="3" id="KW-0732">Signal</keyword>
<keyword evidence="2" id="KW-0812">Transmembrane</keyword>
<dbReference type="EMBL" id="JBEAFC010000007">
    <property type="protein sequence ID" value="KAL1550223.1"/>
    <property type="molecule type" value="Genomic_DNA"/>
</dbReference>
<dbReference type="InterPro" id="IPR039346">
    <property type="entry name" value="AGP25/26"/>
</dbReference>
<feature type="chain" id="PRO_5044814594" evidence="3">
    <location>
        <begin position="28"/>
        <end position="124"/>
    </location>
</feature>
<dbReference type="Proteomes" id="UP001567538">
    <property type="component" value="Unassembled WGS sequence"/>
</dbReference>
<feature type="signal peptide" evidence="3">
    <location>
        <begin position="1"/>
        <end position="27"/>
    </location>
</feature>
<gene>
    <name evidence="4" type="ORF">AAHA92_18219</name>
</gene>
<keyword evidence="2" id="KW-1133">Transmembrane helix</keyword>
<proteinExistence type="predicted"/>
<accession>A0ABD1H4L6</accession>
<comment type="caution">
    <text evidence="4">The sequence shown here is derived from an EMBL/GenBank/DDBJ whole genome shotgun (WGS) entry which is preliminary data.</text>
</comment>
<reference evidence="4 5" key="1">
    <citation type="submission" date="2024-06" db="EMBL/GenBank/DDBJ databases">
        <title>A chromosome level genome sequence of Diviner's sage (Salvia divinorum).</title>
        <authorList>
            <person name="Ford S.A."/>
            <person name="Ro D.-K."/>
            <person name="Ness R.W."/>
            <person name="Phillips M.A."/>
        </authorList>
    </citation>
    <scope>NUCLEOTIDE SEQUENCE [LARGE SCALE GENOMIC DNA]</scope>
    <source>
        <strain evidence="4">SAF-2024a</strain>
        <tissue evidence="4">Leaf</tissue>
    </source>
</reference>
<dbReference type="PANTHER" id="PTHR35725:SF4">
    <property type="entry name" value="CLASSICAL ARABINOGALACTAN PROTEIN 26"/>
    <property type="match status" value="1"/>
</dbReference>
<name>A0ABD1H4L6_SALDI</name>
<evidence type="ECO:0000256" key="3">
    <source>
        <dbReference type="SAM" id="SignalP"/>
    </source>
</evidence>
<protein>
    <submittedName>
        <fullName evidence="4">Classical arabinogalactan protein 26-like</fullName>
    </submittedName>
</protein>
<evidence type="ECO:0000256" key="2">
    <source>
        <dbReference type="SAM" id="Phobius"/>
    </source>
</evidence>
<dbReference type="PANTHER" id="PTHR35725">
    <property type="entry name" value="CLASSICAL ARABINOGALACTAN PROTEIN 26"/>
    <property type="match status" value="1"/>
</dbReference>
<keyword evidence="2" id="KW-0472">Membrane</keyword>
<feature type="region of interest" description="Disordered" evidence="1">
    <location>
        <begin position="45"/>
        <end position="75"/>
    </location>
</feature>
<keyword evidence="5" id="KW-1185">Reference proteome</keyword>
<evidence type="ECO:0000313" key="4">
    <source>
        <dbReference type="EMBL" id="KAL1550223.1"/>
    </source>
</evidence>
<sequence length="124" mass="12532">MAQSISAFMILLTTISLTFLASDSGGASTISAAPSSLPLPPDISPLFPTPQLSPTESSLPIIPSTPSPPKPDDDAMAAQAPLLAVAPSGFLPDSSSLGLLTGWGCVTSLVLSAWLPFALLQLSA</sequence>
<evidence type="ECO:0000313" key="5">
    <source>
        <dbReference type="Proteomes" id="UP001567538"/>
    </source>
</evidence>
<feature type="compositionally biased region" description="Low complexity" evidence="1">
    <location>
        <begin position="45"/>
        <end position="62"/>
    </location>
</feature>
<evidence type="ECO:0000256" key="1">
    <source>
        <dbReference type="SAM" id="MobiDB-lite"/>
    </source>
</evidence>